<sequence>AISHLESRDAILADVFKELINIYYTISSLNIPIFGFQHHTLAAIEKHAHEFSNRMLGMLCYNLQQKLSEVLKKKYRTKNQVSFNFTNINLENASINIFFEEFGRDKILQVDIELSDFDIHDNDPVMKEFFDFNIFDQQNTIEEGSHSQQNTNNNDDWSIDNIF</sequence>
<dbReference type="Proteomes" id="UP000789366">
    <property type="component" value="Unassembled WGS sequence"/>
</dbReference>
<organism evidence="1 2">
    <name type="scientific">Cetraspora pellucida</name>
    <dbReference type="NCBI Taxonomy" id="1433469"/>
    <lineage>
        <taxon>Eukaryota</taxon>
        <taxon>Fungi</taxon>
        <taxon>Fungi incertae sedis</taxon>
        <taxon>Mucoromycota</taxon>
        <taxon>Glomeromycotina</taxon>
        <taxon>Glomeromycetes</taxon>
        <taxon>Diversisporales</taxon>
        <taxon>Gigasporaceae</taxon>
        <taxon>Cetraspora</taxon>
    </lineage>
</organism>
<reference evidence="1" key="1">
    <citation type="submission" date="2021-06" db="EMBL/GenBank/DDBJ databases">
        <authorList>
            <person name="Kallberg Y."/>
            <person name="Tangrot J."/>
            <person name="Rosling A."/>
        </authorList>
    </citation>
    <scope>NUCLEOTIDE SEQUENCE</scope>
    <source>
        <strain evidence="1">28 12/20/2015</strain>
    </source>
</reference>
<dbReference type="EMBL" id="CAJVPW010015109">
    <property type="protein sequence ID" value="CAG8659015.1"/>
    <property type="molecule type" value="Genomic_DNA"/>
</dbReference>
<evidence type="ECO:0000313" key="1">
    <source>
        <dbReference type="EMBL" id="CAG8659015.1"/>
    </source>
</evidence>
<protein>
    <submittedName>
        <fullName evidence="1">5662_t:CDS:1</fullName>
    </submittedName>
</protein>
<keyword evidence="2" id="KW-1185">Reference proteome</keyword>
<comment type="caution">
    <text evidence="1">The sequence shown here is derived from an EMBL/GenBank/DDBJ whole genome shotgun (WGS) entry which is preliminary data.</text>
</comment>
<feature type="non-terminal residue" evidence="1">
    <location>
        <position position="1"/>
    </location>
</feature>
<evidence type="ECO:0000313" key="2">
    <source>
        <dbReference type="Proteomes" id="UP000789366"/>
    </source>
</evidence>
<gene>
    <name evidence="1" type="ORF">SPELUC_LOCUS9198</name>
</gene>
<proteinExistence type="predicted"/>
<name>A0ACA9NNP4_9GLOM</name>
<accession>A0ACA9NNP4</accession>